<dbReference type="OMA" id="CRSLWEP"/>
<protein>
    <recommendedName>
        <fullName evidence="2">J domain-containing protein</fullName>
    </recommendedName>
</protein>
<dbReference type="Gene3D" id="1.10.287.110">
    <property type="entry name" value="DnaJ domain"/>
    <property type="match status" value="1"/>
</dbReference>
<evidence type="ECO:0000313" key="3">
    <source>
        <dbReference type="EMBL" id="CCC50193.1"/>
    </source>
</evidence>
<dbReference type="SUPFAM" id="SSF46565">
    <property type="entry name" value="Chaperone J-domain"/>
    <property type="match status" value="1"/>
</dbReference>
<feature type="domain" description="J" evidence="2">
    <location>
        <begin position="17"/>
        <end position="82"/>
    </location>
</feature>
<organism evidence="3">
    <name type="scientific">Trypanosoma vivax (strain Y486)</name>
    <dbReference type="NCBI Taxonomy" id="1055687"/>
    <lineage>
        <taxon>Eukaryota</taxon>
        <taxon>Discoba</taxon>
        <taxon>Euglenozoa</taxon>
        <taxon>Kinetoplastea</taxon>
        <taxon>Metakinetoplastina</taxon>
        <taxon>Trypanosomatida</taxon>
        <taxon>Trypanosomatidae</taxon>
        <taxon>Trypanosoma</taxon>
        <taxon>Duttonella</taxon>
    </lineage>
</organism>
<sequence length="384" mass="42932">MDALAVARAILDCGKDDVLRLLSLAPGLPPVTAETSLEEARRNYIRLASLIHPDILKGRFHRATEAFQKLVQAFERVADPEFRGLLFATKASVGGNSRGATKQKTRPESKKEVITVEEVPQVVRRATAQRVTVKSKERVEKSHLVPVESCSSVRSRKNLHIHDSERHQSEKSGASATCCRKIVRLEPSASVYVVDSVSSADFVECGVADDVATEDKYNYVDSASSDGVYEEQNGSTCTDAKRVAPRCCSLLGDMRSGGIYCGSIISCPQCHARWDPDIKQHYTLFMGPARKKIHCEVCLCRFGCTTALHACPHCRFNFDYDVSMYDKVVRCKGCEKEFAFPRYPVNKRLVDLASLEELQDRAYSENARERRERAERRSRRSSGS</sequence>
<gene>
    <name evidence="3" type="ORF">TVY486_0900160</name>
</gene>
<dbReference type="InterPro" id="IPR036869">
    <property type="entry name" value="J_dom_sf"/>
</dbReference>
<accession>G0U3V3</accession>
<dbReference type="CDD" id="cd06257">
    <property type="entry name" value="DnaJ"/>
    <property type="match status" value="1"/>
</dbReference>
<evidence type="ECO:0000259" key="2">
    <source>
        <dbReference type="PROSITE" id="PS50076"/>
    </source>
</evidence>
<feature type="compositionally biased region" description="Basic and acidic residues" evidence="1">
    <location>
        <begin position="363"/>
        <end position="375"/>
    </location>
</feature>
<reference evidence="3" key="1">
    <citation type="journal article" date="2012" name="Proc. Natl. Acad. Sci. U.S.A.">
        <title>Antigenic diversity is generated by distinct evolutionary mechanisms in African trypanosome species.</title>
        <authorList>
            <person name="Jackson A.P."/>
            <person name="Berry A."/>
            <person name="Aslett M."/>
            <person name="Allison H.C."/>
            <person name="Burton P."/>
            <person name="Vavrova-Anderson J."/>
            <person name="Brown R."/>
            <person name="Browne H."/>
            <person name="Corton N."/>
            <person name="Hauser H."/>
            <person name="Gamble J."/>
            <person name="Gilderthorp R."/>
            <person name="Marcello L."/>
            <person name="McQuillan J."/>
            <person name="Otto T.D."/>
            <person name="Quail M.A."/>
            <person name="Sanders M.J."/>
            <person name="van Tonder A."/>
            <person name="Ginger M.L."/>
            <person name="Field M.C."/>
            <person name="Barry J.D."/>
            <person name="Hertz-Fowler C."/>
            <person name="Berriman M."/>
        </authorList>
    </citation>
    <scope>NUCLEOTIDE SEQUENCE</scope>
    <source>
        <strain evidence="3">Y486</strain>
    </source>
</reference>
<feature type="region of interest" description="Disordered" evidence="1">
    <location>
        <begin position="363"/>
        <end position="384"/>
    </location>
</feature>
<dbReference type="AlphaFoldDB" id="G0U3V3"/>
<dbReference type="EMBL" id="HE573025">
    <property type="protein sequence ID" value="CCC50193.1"/>
    <property type="molecule type" value="Genomic_DNA"/>
</dbReference>
<proteinExistence type="predicted"/>
<dbReference type="InterPro" id="IPR001623">
    <property type="entry name" value="DnaJ_domain"/>
</dbReference>
<evidence type="ECO:0000256" key="1">
    <source>
        <dbReference type="SAM" id="MobiDB-lite"/>
    </source>
</evidence>
<dbReference type="PROSITE" id="PS50076">
    <property type="entry name" value="DNAJ_2"/>
    <property type="match status" value="1"/>
</dbReference>
<name>G0U3V3_TRYVY</name>
<dbReference type="VEuPathDB" id="TriTrypDB:TvY486_0900160"/>